<dbReference type="EMBL" id="JACIEB010000011">
    <property type="protein sequence ID" value="MBB3983662.1"/>
    <property type="molecule type" value="Genomic_DNA"/>
</dbReference>
<gene>
    <name evidence="6" type="ORF">GGR44_003359</name>
</gene>
<accession>A0A7W6DJ29</accession>
<keyword evidence="3" id="KW-0378">Hydrolase</keyword>
<evidence type="ECO:0000259" key="5">
    <source>
        <dbReference type="Pfam" id="PF06441"/>
    </source>
</evidence>
<comment type="similarity">
    <text evidence="1">Belongs to the peptidase S33 family.</text>
</comment>
<dbReference type="SUPFAM" id="SSF53474">
    <property type="entry name" value="alpha/beta-Hydrolases"/>
    <property type="match status" value="1"/>
</dbReference>
<evidence type="ECO:0000256" key="4">
    <source>
        <dbReference type="PIRSR" id="PIRSR001112-1"/>
    </source>
</evidence>
<protein>
    <submittedName>
        <fullName evidence="6">Pimeloyl-ACP methyl ester carboxylesterase</fullName>
    </submittedName>
</protein>
<dbReference type="Pfam" id="PF06441">
    <property type="entry name" value="EHN"/>
    <property type="match status" value="1"/>
</dbReference>
<name>A0A7W6DJ29_9SPHN</name>
<dbReference type="Proteomes" id="UP000552757">
    <property type="component" value="Unassembled WGS sequence"/>
</dbReference>
<evidence type="ECO:0000313" key="7">
    <source>
        <dbReference type="Proteomes" id="UP000552757"/>
    </source>
</evidence>
<keyword evidence="2" id="KW-0058">Aromatic hydrocarbons catabolism</keyword>
<proteinExistence type="inferred from homology"/>
<dbReference type="PRINTS" id="PR00412">
    <property type="entry name" value="EPOXHYDRLASE"/>
</dbReference>
<dbReference type="RefSeq" id="WP_183956600.1">
    <property type="nucleotide sequence ID" value="NZ_JACIEB010000011.1"/>
</dbReference>
<dbReference type="Gene3D" id="3.40.50.1820">
    <property type="entry name" value="alpha/beta hydrolase"/>
    <property type="match status" value="1"/>
</dbReference>
<evidence type="ECO:0000256" key="3">
    <source>
        <dbReference type="ARBA" id="ARBA00022801"/>
    </source>
</evidence>
<reference evidence="6 7" key="1">
    <citation type="submission" date="2020-08" db="EMBL/GenBank/DDBJ databases">
        <title>Genomic Encyclopedia of Type Strains, Phase IV (KMG-IV): sequencing the most valuable type-strain genomes for metagenomic binning, comparative biology and taxonomic classification.</title>
        <authorList>
            <person name="Goeker M."/>
        </authorList>
    </citation>
    <scope>NUCLEOTIDE SEQUENCE [LARGE SCALE GENOMIC DNA]</scope>
    <source>
        <strain evidence="6 7">DSM 29348</strain>
    </source>
</reference>
<evidence type="ECO:0000256" key="2">
    <source>
        <dbReference type="ARBA" id="ARBA00022797"/>
    </source>
</evidence>
<sequence>MFDVERYYSRVPEDQIVDLKQRLERARWPEPETVQNWTQGAPLESVRKLCEYWRSSYDWRRCERLLNDLGQYRTPINGLDIHFLHIRSSNPRALPLLITHGWPGSVVEFLKIVGPLTEPQLHGGSIDDAFHIIAPSLPGFGFSGKPEERGWTVEKIAEAWAELMRRLGYDRFVAQGGDWGGAVTTQLGGTNAPGCAAIHLNAPIALPVADDMNDLTVEESASLAAMEEHNRTGSAYALLQATKPQTLGYGLVDSPIGQAAWIYEKFHAWSDHDGAVESILSYDDMLDAIMMYWLPATGASSARLYQESLGFFKNIRIDIPVGVTIFPKELFRPSRRWAERVYPNLIYWNEAARGGHFAAFEQPEIFVTEVRTCFRLIR</sequence>
<organism evidence="6 7">
    <name type="scientific">Sphingobium fontiphilum</name>
    <dbReference type="NCBI Taxonomy" id="944425"/>
    <lineage>
        <taxon>Bacteria</taxon>
        <taxon>Pseudomonadati</taxon>
        <taxon>Pseudomonadota</taxon>
        <taxon>Alphaproteobacteria</taxon>
        <taxon>Sphingomonadales</taxon>
        <taxon>Sphingomonadaceae</taxon>
        <taxon>Sphingobium</taxon>
    </lineage>
</organism>
<dbReference type="InterPro" id="IPR029058">
    <property type="entry name" value="AB_hydrolase_fold"/>
</dbReference>
<dbReference type="PANTHER" id="PTHR21661:SF35">
    <property type="entry name" value="EPOXIDE HYDROLASE"/>
    <property type="match status" value="1"/>
</dbReference>
<feature type="domain" description="Epoxide hydrolase N-terminal" evidence="5">
    <location>
        <begin position="6"/>
        <end position="109"/>
    </location>
</feature>
<feature type="active site" description="Proton acceptor" evidence="4">
    <location>
        <position position="356"/>
    </location>
</feature>
<dbReference type="GO" id="GO:0004301">
    <property type="term" value="F:epoxide hydrolase activity"/>
    <property type="evidence" value="ECO:0007669"/>
    <property type="project" value="TreeGrafter"/>
</dbReference>
<evidence type="ECO:0000256" key="1">
    <source>
        <dbReference type="ARBA" id="ARBA00010088"/>
    </source>
</evidence>
<dbReference type="AlphaFoldDB" id="A0A7W6DJ29"/>
<dbReference type="PIRSF" id="PIRSF001112">
    <property type="entry name" value="Epoxide_hydrolase"/>
    <property type="match status" value="1"/>
</dbReference>
<dbReference type="GO" id="GO:0097176">
    <property type="term" value="P:epoxide metabolic process"/>
    <property type="evidence" value="ECO:0007669"/>
    <property type="project" value="TreeGrafter"/>
</dbReference>
<dbReference type="InterPro" id="IPR000639">
    <property type="entry name" value="Epox_hydrolase-like"/>
</dbReference>
<feature type="active site" description="Proton donor" evidence="4">
    <location>
        <position position="305"/>
    </location>
</feature>
<dbReference type="InterPro" id="IPR016292">
    <property type="entry name" value="Epoxide_hydrolase"/>
</dbReference>
<evidence type="ECO:0000313" key="6">
    <source>
        <dbReference type="EMBL" id="MBB3983662.1"/>
    </source>
</evidence>
<comment type="caution">
    <text evidence="6">The sequence shown here is derived from an EMBL/GenBank/DDBJ whole genome shotgun (WGS) entry which is preliminary data.</text>
</comment>
<dbReference type="PANTHER" id="PTHR21661">
    <property type="entry name" value="EPOXIDE HYDROLASE 1-RELATED"/>
    <property type="match status" value="1"/>
</dbReference>
<keyword evidence="7" id="KW-1185">Reference proteome</keyword>
<feature type="active site" description="Nucleophile" evidence="4">
    <location>
        <position position="178"/>
    </location>
</feature>
<dbReference type="InterPro" id="IPR010497">
    <property type="entry name" value="Epoxide_hydro_N"/>
</dbReference>